<dbReference type="Proteomes" id="UP000000657">
    <property type="component" value="Chromosome"/>
</dbReference>
<dbReference type="SUPFAM" id="SSF89095">
    <property type="entry name" value="GatB/YqeY motif"/>
    <property type="match status" value="1"/>
</dbReference>
<dbReference type="Gene3D" id="1.10.10.410">
    <property type="match status" value="1"/>
</dbReference>
<evidence type="ECO:0000313" key="1">
    <source>
        <dbReference type="EMBL" id="CAJ65168.1"/>
    </source>
</evidence>
<dbReference type="InterPro" id="IPR042184">
    <property type="entry name" value="YqeY/Aim41_N"/>
</dbReference>
<protein>
    <recommendedName>
        <fullName evidence="3">GatB/YqeY domain-containing protein</fullName>
    </recommendedName>
</protein>
<dbReference type="PANTHER" id="PTHR28055:SF1">
    <property type="entry name" value="ALTERED INHERITANCE OF MITOCHONDRIA PROTEIN 41, MITOCHONDRIAL"/>
    <property type="match status" value="1"/>
</dbReference>
<gene>
    <name evidence="1" type="ordered locus">FRAAL6545</name>
</gene>
<keyword evidence="2" id="KW-1185">Reference proteome</keyword>
<dbReference type="EMBL" id="CT573213">
    <property type="protein sequence ID" value="CAJ65168.1"/>
    <property type="molecule type" value="Genomic_DNA"/>
</dbReference>
<dbReference type="InterPro" id="IPR003789">
    <property type="entry name" value="Asn/Gln_tRNA_amidoTrase-B-like"/>
</dbReference>
<dbReference type="Pfam" id="PF09424">
    <property type="entry name" value="YqeY"/>
    <property type="match status" value="1"/>
</dbReference>
<dbReference type="eggNOG" id="COG1610">
    <property type="taxonomic scope" value="Bacteria"/>
</dbReference>
<dbReference type="KEGG" id="fal:FRAAL6545"/>
<proteinExistence type="predicted"/>
<organism evidence="1 2">
    <name type="scientific">Frankia alni (strain DSM 45986 / CECT 9034 / ACN14a)</name>
    <dbReference type="NCBI Taxonomy" id="326424"/>
    <lineage>
        <taxon>Bacteria</taxon>
        <taxon>Bacillati</taxon>
        <taxon>Actinomycetota</taxon>
        <taxon>Actinomycetes</taxon>
        <taxon>Frankiales</taxon>
        <taxon>Frankiaceae</taxon>
        <taxon>Frankia</taxon>
    </lineage>
</organism>
<dbReference type="InterPro" id="IPR023168">
    <property type="entry name" value="GatB_Yqey_C_2"/>
</dbReference>
<dbReference type="STRING" id="326424.FRAAL6545"/>
<evidence type="ECO:0000313" key="2">
    <source>
        <dbReference type="Proteomes" id="UP000000657"/>
    </source>
</evidence>
<dbReference type="Gene3D" id="1.10.1510.10">
    <property type="entry name" value="Uncharacterised protein YqeY/AIM41 PF09424, N-terminal domain"/>
    <property type="match status" value="1"/>
</dbReference>
<dbReference type="AlphaFoldDB" id="Q0RBL6"/>
<accession>Q0RBL6</accession>
<evidence type="ECO:0008006" key="3">
    <source>
        <dbReference type="Google" id="ProtNLM"/>
    </source>
</evidence>
<dbReference type="GO" id="GO:0016884">
    <property type="term" value="F:carbon-nitrogen ligase activity, with glutamine as amido-N-donor"/>
    <property type="evidence" value="ECO:0007669"/>
    <property type="project" value="InterPro"/>
</dbReference>
<dbReference type="PANTHER" id="PTHR28055">
    <property type="entry name" value="ALTERED INHERITANCE OF MITOCHONDRIA PROTEIN 41, MITOCHONDRIAL"/>
    <property type="match status" value="1"/>
</dbReference>
<name>Q0RBL6_FRAAA</name>
<sequence>MTMSTPTERSTLHQRLRADLTTAMKARDELRTSTLRLALAAVKDAEVAGATARVLDDAEVSKVLTREVKKRREAADAYAAAGRAEQADRERAEGEVLGEYLPRQLGDDELAAIIDRVLAELDLSGPKAIGPAMKSVQAAVAGRAEGGRVAALVKARLTGG</sequence>
<dbReference type="HOGENOM" id="CLU_079430_2_0_11"/>
<dbReference type="InterPro" id="IPR019004">
    <property type="entry name" value="YqeY/Aim41"/>
</dbReference>
<reference evidence="1 2" key="1">
    <citation type="journal article" date="2007" name="Genome Res.">
        <title>Genome characteristics of facultatively symbiotic Frankia sp. strains reflect host range and host plant biogeography.</title>
        <authorList>
            <person name="Normand P."/>
            <person name="Lapierre P."/>
            <person name="Tisa L.S."/>
            <person name="Gogarten J.P."/>
            <person name="Alloisio N."/>
            <person name="Bagnarol E."/>
            <person name="Bassi C.A."/>
            <person name="Berry A.M."/>
            <person name="Bickhart D.M."/>
            <person name="Choisne N."/>
            <person name="Couloux A."/>
            <person name="Cournoyer B."/>
            <person name="Cruveiller S."/>
            <person name="Daubin V."/>
            <person name="Demange N."/>
            <person name="Francino M.P."/>
            <person name="Goltsman E."/>
            <person name="Huang Y."/>
            <person name="Kopp O.R."/>
            <person name="Labarre L."/>
            <person name="Lapidus A."/>
            <person name="Lavire C."/>
            <person name="Marechal J."/>
            <person name="Martinez M."/>
            <person name="Mastronunzio J.E."/>
            <person name="Mullin B.C."/>
            <person name="Niemann J."/>
            <person name="Pujic P."/>
            <person name="Rawnsley T."/>
            <person name="Rouy Z."/>
            <person name="Schenowitz C."/>
            <person name="Sellstedt A."/>
            <person name="Tavares F."/>
            <person name="Tomkins J.P."/>
            <person name="Vallenet D."/>
            <person name="Valverde C."/>
            <person name="Wall L.G."/>
            <person name="Wang Y."/>
            <person name="Medigue C."/>
            <person name="Benson D.R."/>
        </authorList>
    </citation>
    <scope>NUCLEOTIDE SEQUENCE [LARGE SCALE GENOMIC DNA]</scope>
    <source>
        <strain evidence="2">DSM 45986 / CECT 9034 / ACN14a</strain>
    </source>
</reference>